<feature type="non-terminal residue" evidence="1">
    <location>
        <position position="77"/>
    </location>
</feature>
<accession>A0A9W8UVC3</accession>
<dbReference type="Proteomes" id="UP001152087">
    <property type="component" value="Unassembled WGS sequence"/>
</dbReference>
<gene>
    <name evidence="1" type="ORF">NW755_013896</name>
</gene>
<evidence type="ECO:0000313" key="2">
    <source>
        <dbReference type="Proteomes" id="UP001152087"/>
    </source>
</evidence>
<dbReference type="AlphaFoldDB" id="A0A9W8UVC3"/>
<organism evidence="1 2">
    <name type="scientific">Fusarium falciforme</name>
    <dbReference type="NCBI Taxonomy" id="195108"/>
    <lineage>
        <taxon>Eukaryota</taxon>
        <taxon>Fungi</taxon>
        <taxon>Dikarya</taxon>
        <taxon>Ascomycota</taxon>
        <taxon>Pezizomycotina</taxon>
        <taxon>Sordariomycetes</taxon>
        <taxon>Hypocreomycetidae</taxon>
        <taxon>Hypocreales</taxon>
        <taxon>Nectriaceae</taxon>
        <taxon>Fusarium</taxon>
        <taxon>Fusarium solani species complex</taxon>
    </lineage>
</organism>
<dbReference type="EMBL" id="JAOQAV010000111">
    <property type="protein sequence ID" value="KAJ4177345.1"/>
    <property type="molecule type" value="Genomic_DNA"/>
</dbReference>
<sequence>MKSVPESQAIEILRLLRCHNEPEDILSTLQATGSSERRLSAQEWLPIPTRHSGLEYELMLRNPVSFPPLQPVESNIL</sequence>
<comment type="caution">
    <text evidence="1">The sequence shown here is derived from an EMBL/GenBank/DDBJ whole genome shotgun (WGS) entry which is preliminary data.</text>
</comment>
<proteinExistence type="predicted"/>
<evidence type="ECO:0000313" key="1">
    <source>
        <dbReference type="EMBL" id="KAJ4177345.1"/>
    </source>
</evidence>
<keyword evidence="2" id="KW-1185">Reference proteome</keyword>
<name>A0A9W8UVC3_9HYPO</name>
<protein>
    <submittedName>
        <fullName evidence="1">Uncharacterized protein</fullName>
    </submittedName>
</protein>
<reference evidence="1" key="1">
    <citation type="submission" date="2022-09" db="EMBL/GenBank/DDBJ databases">
        <title>Fusarium specimens isolated from Avocado Roots.</title>
        <authorList>
            <person name="Stajich J."/>
            <person name="Roper C."/>
            <person name="Heimlech-Rivalta G."/>
        </authorList>
    </citation>
    <scope>NUCLEOTIDE SEQUENCE</scope>
    <source>
        <strain evidence="1">A02</strain>
    </source>
</reference>